<proteinExistence type="predicted"/>
<dbReference type="AlphaFoldDB" id="A0A814FMB4"/>
<keyword evidence="2" id="KW-1185">Reference proteome</keyword>
<sequence length="176" mass="19290">MTTVTPIGSSSTAIRVDFNIPSVTTTTKTDLIGFDGKVIESMTNANGKPNRIYKVITTTTTVTCFGEDVVEANDDDQSIDVKFVEHVKELGVDTKDVLLHTAANVHHVLETASDYIRTQLSSNSTEDKSRMTIHHEQNDFLHQAAVFKHVLVQKAMDVKDATIDVLKDIATASGQE</sequence>
<comment type="caution">
    <text evidence="1">The sequence shown here is derived from an EMBL/GenBank/DDBJ whole genome shotgun (WGS) entry which is preliminary data.</text>
</comment>
<protein>
    <submittedName>
        <fullName evidence="1">Uncharacterized protein</fullName>
    </submittedName>
</protein>
<reference evidence="1" key="1">
    <citation type="submission" date="2021-02" db="EMBL/GenBank/DDBJ databases">
        <authorList>
            <person name="Nowell W R."/>
        </authorList>
    </citation>
    <scope>NUCLEOTIDE SEQUENCE</scope>
</reference>
<dbReference type="EMBL" id="CAJNOR010000690">
    <property type="protein sequence ID" value="CAF0982487.1"/>
    <property type="molecule type" value="Genomic_DNA"/>
</dbReference>
<gene>
    <name evidence="1" type="ORF">XAT740_LOCUS12257</name>
</gene>
<accession>A0A814FMB4</accession>
<name>A0A814FMB4_ADIRI</name>
<dbReference type="Proteomes" id="UP000663828">
    <property type="component" value="Unassembled WGS sequence"/>
</dbReference>
<evidence type="ECO:0000313" key="1">
    <source>
        <dbReference type="EMBL" id="CAF0982487.1"/>
    </source>
</evidence>
<evidence type="ECO:0000313" key="2">
    <source>
        <dbReference type="Proteomes" id="UP000663828"/>
    </source>
</evidence>
<organism evidence="1 2">
    <name type="scientific">Adineta ricciae</name>
    <name type="common">Rotifer</name>
    <dbReference type="NCBI Taxonomy" id="249248"/>
    <lineage>
        <taxon>Eukaryota</taxon>
        <taxon>Metazoa</taxon>
        <taxon>Spiralia</taxon>
        <taxon>Gnathifera</taxon>
        <taxon>Rotifera</taxon>
        <taxon>Eurotatoria</taxon>
        <taxon>Bdelloidea</taxon>
        <taxon>Adinetida</taxon>
        <taxon>Adinetidae</taxon>
        <taxon>Adineta</taxon>
    </lineage>
</organism>